<sequence>MVDPKFLRNMRFGKKYKKGLKKMQGNNAKVMSARAQAIKALVKPKIPKGGSCKLSQLAYITYFKLEKCAHARIALLAKVQGQGSNQGPWLWLQLCLQLKLRLRLPKVLGPHKGPRLEDSVCRCEERRIGVTPALPSAWRWRPPVAICLNTPEAGSVKKECRQVHSPQSCH</sequence>
<organism evidence="1 2">
    <name type="scientific">Rhinolophus ferrumequinum</name>
    <name type="common">Greater horseshoe bat</name>
    <dbReference type="NCBI Taxonomy" id="59479"/>
    <lineage>
        <taxon>Eukaryota</taxon>
        <taxon>Metazoa</taxon>
        <taxon>Chordata</taxon>
        <taxon>Craniata</taxon>
        <taxon>Vertebrata</taxon>
        <taxon>Euteleostomi</taxon>
        <taxon>Mammalia</taxon>
        <taxon>Eutheria</taxon>
        <taxon>Laurasiatheria</taxon>
        <taxon>Chiroptera</taxon>
        <taxon>Yinpterochiroptera</taxon>
        <taxon>Rhinolophoidea</taxon>
        <taxon>Rhinolophidae</taxon>
        <taxon>Rhinolophinae</taxon>
        <taxon>Rhinolophus</taxon>
    </lineage>
</organism>
<dbReference type="Gene3D" id="6.10.140.1730">
    <property type="match status" value="1"/>
</dbReference>
<reference evidence="1 2" key="1">
    <citation type="journal article" date="2020" name="Nature">
        <title>Six reference-quality genomes reveal evolution of bat adaptations.</title>
        <authorList>
            <person name="Jebb D."/>
            <person name="Huang Z."/>
            <person name="Pippel M."/>
            <person name="Hughes G.M."/>
            <person name="Lavrichenko K."/>
            <person name="Devanna P."/>
            <person name="Winkler S."/>
            <person name="Jermiin L.S."/>
            <person name="Skirmuntt E.C."/>
            <person name="Katzourakis A."/>
            <person name="Burkitt-Gray L."/>
            <person name="Ray D.A."/>
            <person name="Sullivan K.A.M."/>
            <person name="Roscito J.G."/>
            <person name="Kirilenko B.M."/>
            <person name="Davalos L.M."/>
            <person name="Corthals A.P."/>
            <person name="Power M.L."/>
            <person name="Jones G."/>
            <person name="Ransome R.D."/>
            <person name="Dechmann D.K.N."/>
            <person name="Locatelli A.G."/>
            <person name="Puechmaille S.J."/>
            <person name="Fedrigo O."/>
            <person name="Jarvis E.D."/>
            <person name="Hiller M."/>
            <person name="Vernes S.C."/>
            <person name="Myers E.W."/>
            <person name="Teeling E.C."/>
        </authorList>
    </citation>
    <scope>NUCLEOTIDE SEQUENCE [LARGE SCALE GENOMIC DNA]</scope>
    <source>
        <strain evidence="1">MRhiFer1</strain>
        <tissue evidence="1">Lung</tissue>
    </source>
</reference>
<dbReference type="Proteomes" id="UP000585614">
    <property type="component" value="Unassembled WGS sequence"/>
</dbReference>
<protein>
    <recommendedName>
        <fullName evidence="3">60S ribosomal protein L29</fullName>
    </recommendedName>
</protein>
<name>A0A7J7XPJ5_RHIFE</name>
<evidence type="ECO:0000313" key="2">
    <source>
        <dbReference type="Proteomes" id="UP000585614"/>
    </source>
</evidence>
<dbReference type="AlphaFoldDB" id="A0A7J7XPJ5"/>
<accession>A0A7J7XPJ5</accession>
<proteinExistence type="predicted"/>
<comment type="caution">
    <text evidence="1">The sequence shown here is derived from an EMBL/GenBank/DDBJ whole genome shotgun (WGS) entry which is preliminary data.</text>
</comment>
<evidence type="ECO:0008006" key="3">
    <source>
        <dbReference type="Google" id="ProtNLM"/>
    </source>
</evidence>
<dbReference type="EMBL" id="JACAGC010000008">
    <property type="protein sequence ID" value="KAF6351641.1"/>
    <property type="molecule type" value="Genomic_DNA"/>
</dbReference>
<gene>
    <name evidence="1" type="ORF">mRhiFer1_010149</name>
</gene>
<evidence type="ECO:0000313" key="1">
    <source>
        <dbReference type="EMBL" id="KAF6351641.1"/>
    </source>
</evidence>